<organism evidence="1 2">
    <name type="scientific">Mariprofundus ferrooxydans PV-1</name>
    <dbReference type="NCBI Taxonomy" id="314345"/>
    <lineage>
        <taxon>Bacteria</taxon>
        <taxon>Pseudomonadati</taxon>
        <taxon>Pseudomonadota</taxon>
        <taxon>Candidatius Mariprofundia</taxon>
        <taxon>Mariprofundales</taxon>
        <taxon>Mariprofundaceae</taxon>
        <taxon>Mariprofundus</taxon>
    </lineage>
</organism>
<gene>
    <name evidence="1" type="ORF">SPV1_04998</name>
</gene>
<keyword evidence="2" id="KW-1185">Reference proteome</keyword>
<comment type="caution">
    <text evidence="1">The sequence shown here is derived from an EMBL/GenBank/DDBJ whole genome shotgun (WGS) entry which is preliminary data.</text>
</comment>
<evidence type="ECO:0000313" key="1">
    <source>
        <dbReference type="EMBL" id="EAU56150.1"/>
    </source>
</evidence>
<dbReference type="InterPro" id="IPR032710">
    <property type="entry name" value="NTF2-like_dom_sf"/>
</dbReference>
<sequence length="142" mass="16116">MPLKRLFIALFFILPLFVNGCSIYDASNQVEADQLVSQYHDALKANNLDAVLALYGPEFFKDHSSTGWRHTLAALHERYGSLKQARKSFMQKDPRYRGDYYIYGYTLVFENGTISEVITVFKGIENDKLTIAGHVFKARAAG</sequence>
<name>Q0F2Z1_9PROT</name>
<reference evidence="1 2" key="1">
    <citation type="submission" date="2006-09" db="EMBL/GenBank/DDBJ databases">
        <authorList>
            <person name="Emerson D."/>
            <person name="Ferriera S."/>
            <person name="Johnson J."/>
            <person name="Kravitz S."/>
            <person name="Halpern A."/>
            <person name="Remington K."/>
            <person name="Beeson K."/>
            <person name="Tran B."/>
            <person name="Rogers Y.-H."/>
            <person name="Friedman R."/>
            <person name="Venter J.C."/>
        </authorList>
    </citation>
    <scope>NUCLEOTIDE SEQUENCE [LARGE SCALE GENOMIC DNA]</scope>
    <source>
        <strain evidence="1 2">PV-1</strain>
    </source>
</reference>
<dbReference type="InParanoid" id="Q0F2Z1"/>
<accession>Q0F2Z1</accession>
<evidence type="ECO:0008006" key="3">
    <source>
        <dbReference type="Google" id="ProtNLM"/>
    </source>
</evidence>
<protein>
    <recommendedName>
        <fullName evidence="3">DUF4440 domain-containing protein</fullName>
    </recommendedName>
</protein>
<evidence type="ECO:0000313" key="2">
    <source>
        <dbReference type="Proteomes" id="UP000005297"/>
    </source>
</evidence>
<dbReference type="AlphaFoldDB" id="Q0F2Z1"/>
<dbReference type="Proteomes" id="UP000005297">
    <property type="component" value="Unassembled WGS sequence"/>
</dbReference>
<dbReference type="OrthoDB" id="9978825at2"/>
<dbReference type="SUPFAM" id="SSF54427">
    <property type="entry name" value="NTF2-like"/>
    <property type="match status" value="1"/>
</dbReference>
<dbReference type="HOGENOM" id="CLU_1862787_0_0_0"/>
<proteinExistence type="predicted"/>
<dbReference type="RefSeq" id="WP_009851294.1">
    <property type="nucleotide sequence ID" value="NZ_DS022295.1"/>
</dbReference>
<dbReference type="EMBL" id="AATS01000001">
    <property type="protein sequence ID" value="EAU56150.1"/>
    <property type="molecule type" value="Genomic_DNA"/>
</dbReference>